<reference evidence="5 6" key="1">
    <citation type="journal article" date="2014" name="J. Biotechnol.">
        <title>Complete genome sequence of the actinobacterium Actinoplanes friuliensis HAG 010964, producer of the lipopeptide antibiotic friulimycin.</title>
        <authorList>
            <person name="Ruckert C."/>
            <person name="Szczepanowski R."/>
            <person name="Albersmeier A."/>
            <person name="Goesmann A."/>
            <person name="Fischer N."/>
            <person name="Steinkamper A."/>
            <person name="Puhler A."/>
            <person name="Biener R."/>
            <person name="Schwartz D."/>
            <person name="Kalinowski J."/>
        </authorList>
    </citation>
    <scope>NUCLEOTIDE SEQUENCE [LARGE SCALE GENOMIC DNA]</scope>
    <source>
        <strain evidence="5 6">DSM 7358</strain>
    </source>
</reference>
<accession>U5VZL2</accession>
<dbReference type="GO" id="GO:0016747">
    <property type="term" value="F:acyltransferase activity, transferring groups other than amino-acyl groups"/>
    <property type="evidence" value="ECO:0007669"/>
    <property type="project" value="InterPro"/>
</dbReference>
<dbReference type="EMBL" id="CP006272">
    <property type="protein sequence ID" value="AGZ41150.1"/>
    <property type="molecule type" value="Genomic_DNA"/>
</dbReference>
<dbReference type="InterPro" id="IPR016181">
    <property type="entry name" value="Acyl_CoA_acyltransferase"/>
</dbReference>
<keyword evidence="2" id="KW-0012">Acyltransferase</keyword>
<keyword evidence="6" id="KW-1185">Reference proteome</keyword>
<dbReference type="eggNOG" id="COG1670">
    <property type="taxonomic scope" value="Bacteria"/>
</dbReference>
<dbReference type="InterPro" id="IPR000182">
    <property type="entry name" value="GNAT_dom"/>
</dbReference>
<dbReference type="PANTHER" id="PTHR43792:SF8">
    <property type="entry name" value="[RIBOSOMAL PROTEIN US5]-ALANINE N-ACETYLTRANSFERASE"/>
    <property type="match status" value="1"/>
</dbReference>
<dbReference type="SUPFAM" id="SSF55729">
    <property type="entry name" value="Acyl-CoA N-acyltransferases (Nat)"/>
    <property type="match status" value="1"/>
</dbReference>
<evidence type="ECO:0000313" key="6">
    <source>
        <dbReference type="Proteomes" id="UP000017746"/>
    </source>
</evidence>
<protein>
    <submittedName>
        <fullName evidence="5">N-acetyltransferase GCN5</fullName>
    </submittedName>
</protein>
<dbReference type="HOGENOM" id="CLU_1537108_0_0_11"/>
<dbReference type="PROSITE" id="PS51186">
    <property type="entry name" value="GNAT"/>
    <property type="match status" value="1"/>
</dbReference>
<proteinExistence type="inferred from homology"/>
<dbReference type="STRING" id="1246995.AFR_14340"/>
<dbReference type="InterPro" id="IPR051531">
    <property type="entry name" value="N-acetyltransferase"/>
</dbReference>
<dbReference type="Gene3D" id="3.40.630.30">
    <property type="match status" value="1"/>
</dbReference>
<evidence type="ECO:0000256" key="2">
    <source>
        <dbReference type="ARBA" id="ARBA00023315"/>
    </source>
</evidence>
<dbReference type="Proteomes" id="UP000017746">
    <property type="component" value="Chromosome"/>
</dbReference>
<feature type="domain" description="N-acetyltransferase" evidence="4">
    <location>
        <begin position="23"/>
        <end position="177"/>
    </location>
</feature>
<evidence type="ECO:0000256" key="3">
    <source>
        <dbReference type="ARBA" id="ARBA00038502"/>
    </source>
</evidence>
<dbReference type="PANTHER" id="PTHR43792">
    <property type="entry name" value="GNAT FAMILY, PUTATIVE (AFU_ORTHOLOGUE AFUA_3G00765)-RELATED-RELATED"/>
    <property type="match status" value="1"/>
</dbReference>
<dbReference type="Pfam" id="PF13302">
    <property type="entry name" value="Acetyltransf_3"/>
    <property type="match status" value="1"/>
</dbReference>
<comment type="similarity">
    <text evidence="3">Belongs to the acetyltransferase family. RimJ subfamily.</text>
</comment>
<evidence type="ECO:0000259" key="4">
    <source>
        <dbReference type="PROSITE" id="PS51186"/>
    </source>
</evidence>
<organism evidence="5 6">
    <name type="scientific">Actinoplanes friuliensis DSM 7358</name>
    <dbReference type="NCBI Taxonomy" id="1246995"/>
    <lineage>
        <taxon>Bacteria</taxon>
        <taxon>Bacillati</taxon>
        <taxon>Actinomycetota</taxon>
        <taxon>Actinomycetes</taxon>
        <taxon>Micromonosporales</taxon>
        <taxon>Micromonosporaceae</taxon>
        <taxon>Actinoplanes</taxon>
    </lineage>
</organism>
<evidence type="ECO:0000256" key="1">
    <source>
        <dbReference type="ARBA" id="ARBA00022679"/>
    </source>
</evidence>
<dbReference type="OrthoDB" id="5191051at2"/>
<dbReference type="AlphaFoldDB" id="U5VZL2"/>
<dbReference type="KEGG" id="afs:AFR_14340"/>
<keyword evidence="1 5" id="KW-0808">Transferase</keyword>
<sequence>MQLRSSIAVRLYPRVLETSRAGLHLRQLAPSDAADYYALVQANAGHLTRHGDYQDEVAATADEVTESLAGQDGAQFRFGVFLHGRLIGRADLIPVDPPRFGLGYWLSEDATGNGYAGAAVGALLDHARAVHGATDVFAGVTHGNRPSEALLHRLGFTVVADLGTYNRFHLALGQVTVR</sequence>
<gene>
    <name evidence="5" type="ORF">AFR_14340</name>
</gene>
<name>U5VZL2_9ACTN</name>
<evidence type="ECO:0000313" key="5">
    <source>
        <dbReference type="EMBL" id="AGZ41150.1"/>
    </source>
</evidence>
<dbReference type="PATRIC" id="fig|1246995.3.peg.2910"/>